<organism evidence="5 6">
    <name type="scientific">Aquisalimonas asiatica</name>
    <dbReference type="NCBI Taxonomy" id="406100"/>
    <lineage>
        <taxon>Bacteria</taxon>
        <taxon>Pseudomonadati</taxon>
        <taxon>Pseudomonadota</taxon>
        <taxon>Gammaproteobacteria</taxon>
        <taxon>Chromatiales</taxon>
        <taxon>Ectothiorhodospiraceae</taxon>
        <taxon>Aquisalimonas</taxon>
    </lineage>
</organism>
<dbReference type="Proteomes" id="UP000199657">
    <property type="component" value="Unassembled WGS sequence"/>
</dbReference>
<dbReference type="PROSITE" id="PS00041">
    <property type="entry name" value="HTH_ARAC_FAMILY_1"/>
    <property type="match status" value="1"/>
</dbReference>
<dbReference type="STRING" id="406100.SAMN04488052_101204"/>
<keyword evidence="6" id="KW-1185">Reference proteome</keyword>
<dbReference type="InterPro" id="IPR029062">
    <property type="entry name" value="Class_I_gatase-like"/>
</dbReference>
<dbReference type="Pfam" id="PF12833">
    <property type="entry name" value="HTH_18"/>
    <property type="match status" value="1"/>
</dbReference>
<proteinExistence type="predicted"/>
<evidence type="ECO:0000313" key="6">
    <source>
        <dbReference type="Proteomes" id="UP000199657"/>
    </source>
</evidence>
<dbReference type="InterPro" id="IPR020449">
    <property type="entry name" value="Tscrpt_reg_AraC-type_HTH"/>
</dbReference>
<dbReference type="InterPro" id="IPR052158">
    <property type="entry name" value="INH-QAR"/>
</dbReference>
<dbReference type="RefSeq" id="WP_091639154.1">
    <property type="nucleotide sequence ID" value="NZ_FOEG01000001.1"/>
</dbReference>
<dbReference type="AlphaFoldDB" id="A0A1H8PWL9"/>
<dbReference type="SUPFAM" id="SSF52317">
    <property type="entry name" value="Class I glutamine amidotransferase-like"/>
    <property type="match status" value="1"/>
</dbReference>
<dbReference type="PANTHER" id="PTHR43130:SF3">
    <property type="entry name" value="HTH-TYPE TRANSCRIPTIONAL REGULATOR RV1931C"/>
    <property type="match status" value="1"/>
</dbReference>
<dbReference type="InterPro" id="IPR002818">
    <property type="entry name" value="DJ-1/PfpI"/>
</dbReference>
<evidence type="ECO:0000256" key="2">
    <source>
        <dbReference type="ARBA" id="ARBA00023125"/>
    </source>
</evidence>
<keyword evidence="2 5" id="KW-0238">DNA-binding</keyword>
<accession>A0A1H8PWL9</accession>
<feature type="domain" description="HTH araC/xylS-type" evidence="4">
    <location>
        <begin position="235"/>
        <end position="333"/>
    </location>
</feature>
<dbReference type="GO" id="GO:0043565">
    <property type="term" value="F:sequence-specific DNA binding"/>
    <property type="evidence" value="ECO:0007669"/>
    <property type="project" value="InterPro"/>
</dbReference>
<evidence type="ECO:0000256" key="3">
    <source>
        <dbReference type="ARBA" id="ARBA00023163"/>
    </source>
</evidence>
<reference evidence="5 6" key="1">
    <citation type="submission" date="2016-10" db="EMBL/GenBank/DDBJ databases">
        <authorList>
            <person name="de Groot N.N."/>
        </authorList>
    </citation>
    <scope>NUCLEOTIDE SEQUENCE [LARGE SCALE GENOMIC DNA]</scope>
    <source>
        <strain evidence="5 6">CGMCC 1.6291</strain>
    </source>
</reference>
<dbReference type="PROSITE" id="PS01124">
    <property type="entry name" value="HTH_ARAC_FAMILY_2"/>
    <property type="match status" value="1"/>
</dbReference>
<dbReference type="SUPFAM" id="SSF46689">
    <property type="entry name" value="Homeodomain-like"/>
    <property type="match status" value="1"/>
</dbReference>
<keyword evidence="1" id="KW-0805">Transcription regulation</keyword>
<dbReference type="Pfam" id="PF01965">
    <property type="entry name" value="DJ-1_PfpI"/>
    <property type="match status" value="1"/>
</dbReference>
<dbReference type="Gene3D" id="3.40.50.880">
    <property type="match status" value="1"/>
</dbReference>
<dbReference type="OrthoDB" id="9803764at2"/>
<evidence type="ECO:0000256" key="1">
    <source>
        <dbReference type="ARBA" id="ARBA00023015"/>
    </source>
</evidence>
<dbReference type="SMART" id="SM00342">
    <property type="entry name" value="HTH_ARAC"/>
    <property type="match status" value="1"/>
</dbReference>
<dbReference type="Gene3D" id="1.10.10.60">
    <property type="entry name" value="Homeodomain-like"/>
    <property type="match status" value="1"/>
</dbReference>
<dbReference type="PANTHER" id="PTHR43130">
    <property type="entry name" value="ARAC-FAMILY TRANSCRIPTIONAL REGULATOR"/>
    <property type="match status" value="1"/>
</dbReference>
<evidence type="ECO:0000259" key="4">
    <source>
        <dbReference type="PROSITE" id="PS01124"/>
    </source>
</evidence>
<dbReference type="EMBL" id="FOEG01000001">
    <property type="protein sequence ID" value="SEO46350.1"/>
    <property type="molecule type" value="Genomic_DNA"/>
</dbReference>
<dbReference type="InterPro" id="IPR009057">
    <property type="entry name" value="Homeodomain-like_sf"/>
</dbReference>
<dbReference type="InterPro" id="IPR018060">
    <property type="entry name" value="HTH_AraC"/>
</dbReference>
<sequence>MHAPDQPPLHISLLAAPETSPSVLYGLVDVLGTAGAIYPEITTGKPGRPLFDVNVVAVAATPFRCGLGMMIEPDCALADVASTDCVVVCDMYQPVHEPPHGRYGPEIEWLRRIHADGALLTSVCSGSLILAEAGLLDGREAAGHWCYRELIRRHYPRVRLRDDLVLCLSEEGERIVTAGAVSAWQELAMYLIARFAGREQALQTAKVFLFTEHAEGQLPYAVTVLQPQTADAVIADSQAWIADNLACANPVTCMRERAGLKPRTFARRFRAATGYLPMTYVHALRIEDAKRQLEAATLPVDEVGHAVGYEDPTSFRRLFRRKTGMTPSAYRRKFSRLAAPGGV</sequence>
<keyword evidence="3" id="KW-0804">Transcription</keyword>
<dbReference type="InterPro" id="IPR018062">
    <property type="entry name" value="HTH_AraC-typ_CS"/>
</dbReference>
<evidence type="ECO:0000313" key="5">
    <source>
        <dbReference type="EMBL" id="SEO46350.1"/>
    </source>
</evidence>
<protein>
    <submittedName>
        <fullName evidence="5">Transcriptional regulator GlxA family, contains an amidase domain and an AraC-type DNA-binding HTH domain</fullName>
    </submittedName>
</protein>
<gene>
    <name evidence="5" type="ORF">SAMN04488052_101204</name>
</gene>
<dbReference type="PRINTS" id="PR00032">
    <property type="entry name" value="HTHARAC"/>
</dbReference>
<dbReference type="GO" id="GO:0003700">
    <property type="term" value="F:DNA-binding transcription factor activity"/>
    <property type="evidence" value="ECO:0007669"/>
    <property type="project" value="InterPro"/>
</dbReference>
<name>A0A1H8PWL9_9GAMM</name>